<evidence type="ECO:0000313" key="2">
    <source>
        <dbReference type="EMBL" id="KAK3905702.1"/>
    </source>
</evidence>
<feature type="region of interest" description="Disordered" evidence="1">
    <location>
        <begin position="1"/>
        <end position="61"/>
    </location>
</feature>
<dbReference type="EMBL" id="MU855349">
    <property type="protein sequence ID" value="KAK3905702.1"/>
    <property type="molecule type" value="Genomic_DNA"/>
</dbReference>
<name>A0AAN6RW71_9PEZI</name>
<feature type="compositionally biased region" description="Basic and acidic residues" evidence="1">
    <location>
        <begin position="632"/>
        <end position="641"/>
    </location>
</feature>
<feature type="compositionally biased region" description="Polar residues" evidence="1">
    <location>
        <begin position="7"/>
        <end position="17"/>
    </location>
</feature>
<reference evidence="2" key="2">
    <citation type="submission" date="2023-05" db="EMBL/GenBank/DDBJ databases">
        <authorList>
            <consortium name="Lawrence Berkeley National Laboratory"/>
            <person name="Steindorff A."/>
            <person name="Hensen N."/>
            <person name="Bonometti L."/>
            <person name="Westerberg I."/>
            <person name="Brannstrom I.O."/>
            <person name="Guillou S."/>
            <person name="Cros-Aarteil S."/>
            <person name="Calhoun S."/>
            <person name="Haridas S."/>
            <person name="Kuo A."/>
            <person name="Mondo S."/>
            <person name="Pangilinan J."/>
            <person name="Riley R."/>
            <person name="Labutti K."/>
            <person name="Andreopoulos B."/>
            <person name="Lipzen A."/>
            <person name="Chen C."/>
            <person name="Yanf M."/>
            <person name="Daum C."/>
            <person name="Ng V."/>
            <person name="Clum A."/>
            <person name="Ohm R."/>
            <person name="Martin F."/>
            <person name="Silar P."/>
            <person name="Natvig D."/>
            <person name="Lalanne C."/>
            <person name="Gautier V."/>
            <person name="Ament-Velasquez S.L."/>
            <person name="Kruys A."/>
            <person name="Hutchinson M.I."/>
            <person name="Powell A.J."/>
            <person name="Barry K."/>
            <person name="Miller A.N."/>
            <person name="Grigoriev I.V."/>
            <person name="Debuchy R."/>
            <person name="Gladieux P."/>
            <person name="Thoren M.H."/>
            <person name="Johannesson H."/>
        </authorList>
    </citation>
    <scope>NUCLEOTIDE SEQUENCE</scope>
    <source>
        <strain evidence="2">CBS 103.79</strain>
    </source>
</reference>
<organism evidence="2 3">
    <name type="scientific">Staphylotrichum tortipilum</name>
    <dbReference type="NCBI Taxonomy" id="2831512"/>
    <lineage>
        <taxon>Eukaryota</taxon>
        <taxon>Fungi</taxon>
        <taxon>Dikarya</taxon>
        <taxon>Ascomycota</taxon>
        <taxon>Pezizomycotina</taxon>
        <taxon>Sordariomycetes</taxon>
        <taxon>Sordariomycetidae</taxon>
        <taxon>Sordariales</taxon>
        <taxon>Chaetomiaceae</taxon>
        <taxon>Staphylotrichum</taxon>
    </lineage>
</organism>
<protein>
    <submittedName>
        <fullName evidence="2">Uncharacterized protein</fullName>
    </submittedName>
</protein>
<feature type="compositionally biased region" description="Basic residues" evidence="1">
    <location>
        <begin position="120"/>
        <end position="130"/>
    </location>
</feature>
<comment type="caution">
    <text evidence="2">The sequence shown here is derived from an EMBL/GenBank/DDBJ whole genome shotgun (WGS) entry which is preliminary data.</text>
</comment>
<evidence type="ECO:0000313" key="3">
    <source>
        <dbReference type="Proteomes" id="UP001303889"/>
    </source>
</evidence>
<gene>
    <name evidence="2" type="ORF">C8A05DRAFT_12510</name>
</gene>
<evidence type="ECO:0000256" key="1">
    <source>
        <dbReference type="SAM" id="MobiDB-lite"/>
    </source>
</evidence>
<feature type="region of interest" description="Disordered" evidence="1">
    <location>
        <begin position="76"/>
        <end position="148"/>
    </location>
</feature>
<dbReference type="AlphaFoldDB" id="A0AAN6RW71"/>
<sequence>MIPPNSPQEVATGNTHLVQDKCESPDTTKPVVLPSSDNIACPAPPLAAPRAPRASAPRSRGMRSFVVAAARRSFHIARPPRRGPGLSAARSPRAHPEAVPAQSPRVNAGCGQNLQEAPNHARRKASRGHHVSPGPRRSAAPQARDPPRKTVVVDMDGVPHVFGGLAEASFGRKDLLFAREVCGDPAEIFNGVKTERHPFFPYPAPNMLESNREFDQELEDSLPIFWGFDQEVIERQVDLYAEQTRIFEQVMAEHDAEFYPAHDRVLYLKNQLTYLNDRRQRAITSEYAQKPVMTPQERAKLLAEIAAAERPFLEERELAHSELKEIILRGRVKIARALQKDLRADNEIDQRKSRVAQRKATEEESTEMGVAGAMIGLRGSLKRQTEKTRTEVLQYAQRVIDAKMKEFDESDPAFRPAKSAKPASGRLPSVDNIVTSIPAWFTILDAKGTVALSAPTPMGRFKELLHCMGNASYSAREEQWLRDARPEKLSPAKEYHEPHDGWPTAKQRARGGWWTCRSGPDASPAERNCELCHSPEAEAAAALEASIDPRAFRDRYQHISDEVEKAMAEANVRDRLMLKHNLEQERQDIERYWQHREWMRSGGGNISEVLHTPDVNHLNYRPSAARSQSWHEPSEDFEGKSGEPPAEDENYVHRAVPHRPGSGRGRTFHGSELLCGRSMNENSAPRPSPSQRPRHLEGSQFHELLVGRATENSAPQSSSHPAAWPLGIHGQDPGGLVLAHRLLSGRRVKAVDPYPPVPVQSLNRDNSDRVHDLLHGRSADKETSPVQPALAPLRSALLPPGYKSRKPKRVSWQY</sequence>
<keyword evidence="3" id="KW-1185">Reference proteome</keyword>
<reference evidence="2" key="1">
    <citation type="journal article" date="2023" name="Mol. Phylogenet. Evol.">
        <title>Genome-scale phylogeny and comparative genomics of the fungal order Sordariales.</title>
        <authorList>
            <person name="Hensen N."/>
            <person name="Bonometti L."/>
            <person name="Westerberg I."/>
            <person name="Brannstrom I.O."/>
            <person name="Guillou S."/>
            <person name="Cros-Aarteil S."/>
            <person name="Calhoun S."/>
            <person name="Haridas S."/>
            <person name="Kuo A."/>
            <person name="Mondo S."/>
            <person name="Pangilinan J."/>
            <person name="Riley R."/>
            <person name="LaButti K."/>
            <person name="Andreopoulos B."/>
            <person name="Lipzen A."/>
            <person name="Chen C."/>
            <person name="Yan M."/>
            <person name="Daum C."/>
            <person name="Ng V."/>
            <person name="Clum A."/>
            <person name="Steindorff A."/>
            <person name="Ohm R.A."/>
            <person name="Martin F."/>
            <person name="Silar P."/>
            <person name="Natvig D.O."/>
            <person name="Lalanne C."/>
            <person name="Gautier V."/>
            <person name="Ament-Velasquez S.L."/>
            <person name="Kruys A."/>
            <person name="Hutchinson M.I."/>
            <person name="Powell A.J."/>
            <person name="Barry K."/>
            <person name="Miller A.N."/>
            <person name="Grigoriev I.V."/>
            <person name="Debuchy R."/>
            <person name="Gladieux P."/>
            <person name="Hiltunen Thoren M."/>
            <person name="Johannesson H."/>
        </authorList>
    </citation>
    <scope>NUCLEOTIDE SEQUENCE</scope>
    <source>
        <strain evidence="2">CBS 103.79</strain>
    </source>
</reference>
<feature type="compositionally biased region" description="Low complexity" evidence="1">
    <location>
        <begin position="48"/>
        <end position="59"/>
    </location>
</feature>
<dbReference type="Proteomes" id="UP001303889">
    <property type="component" value="Unassembled WGS sequence"/>
</dbReference>
<accession>A0AAN6RW71</accession>
<proteinExistence type="predicted"/>
<feature type="region of interest" description="Disordered" evidence="1">
    <location>
        <begin position="619"/>
        <end position="649"/>
    </location>
</feature>